<dbReference type="Gene3D" id="1.10.1130.10">
    <property type="entry name" value="Flavocytochrome C3, Chain A"/>
    <property type="match status" value="2"/>
</dbReference>
<dbReference type="InterPro" id="IPR023155">
    <property type="entry name" value="Cyt_c-552/4"/>
</dbReference>
<feature type="domain" description="Doubled CXXCH motif" evidence="3">
    <location>
        <begin position="305"/>
        <end position="334"/>
    </location>
</feature>
<accession>A0ABU9KY00</accession>
<dbReference type="Pfam" id="PF13181">
    <property type="entry name" value="TPR_8"/>
    <property type="match status" value="1"/>
</dbReference>
<gene>
    <name evidence="5" type="ORF">AABB81_02290</name>
</gene>
<keyword evidence="1" id="KW-0732">Signal</keyword>
<dbReference type="InterPro" id="IPR011990">
    <property type="entry name" value="TPR-like_helical_dom_sf"/>
</dbReference>
<dbReference type="SUPFAM" id="SSF48695">
    <property type="entry name" value="Multiheme cytochromes"/>
    <property type="match status" value="1"/>
</dbReference>
<keyword evidence="6" id="KW-1185">Reference proteome</keyword>
<feature type="domain" description="Cytochrome c-552/4" evidence="4">
    <location>
        <begin position="47"/>
        <end position="71"/>
    </location>
</feature>
<dbReference type="PROSITE" id="PS50005">
    <property type="entry name" value="TPR"/>
    <property type="match status" value="2"/>
</dbReference>
<dbReference type="Pfam" id="PF14559">
    <property type="entry name" value="TPR_19"/>
    <property type="match status" value="1"/>
</dbReference>
<dbReference type="EMBL" id="JBCDNA010000001">
    <property type="protein sequence ID" value="MEL4454708.1"/>
    <property type="molecule type" value="Genomic_DNA"/>
</dbReference>
<dbReference type="PANTHER" id="PTHR35038:SF8">
    <property type="entry name" value="C-TYPE POLYHEME CYTOCHROME OMCC"/>
    <property type="match status" value="1"/>
</dbReference>
<dbReference type="InterPro" id="IPR036280">
    <property type="entry name" value="Multihaem_cyt_sf"/>
</dbReference>
<dbReference type="InterPro" id="IPR019734">
    <property type="entry name" value="TPR_rpt"/>
</dbReference>
<dbReference type="RefSeq" id="WP_342158323.1">
    <property type="nucleotide sequence ID" value="NZ_JBCDNA010000001.1"/>
</dbReference>
<feature type="repeat" description="TPR" evidence="2">
    <location>
        <begin position="556"/>
        <end position="589"/>
    </location>
</feature>
<evidence type="ECO:0000259" key="3">
    <source>
        <dbReference type="Pfam" id="PF09699"/>
    </source>
</evidence>
<keyword evidence="2" id="KW-0802">TPR repeat</keyword>
<dbReference type="SMART" id="SM00028">
    <property type="entry name" value="TPR"/>
    <property type="match status" value="4"/>
</dbReference>
<name>A0ABU9KY00_9FLAO</name>
<evidence type="ECO:0000256" key="1">
    <source>
        <dbReference type="ARBA" id="ARBA00022729"/>
    </source>
</evidence>
<protein>
    <submittedName>
        <fullName evidence="5">Tetratricopeptide repeat protein</fullName>
    </submittedName>
</protein>
<dbReference type="Gene3D" id="1.25.40.10">
    <property type="entry name" value="Tetratricopeptide repeat domain"/>
    <property type="match status" value="1"/>
</dbReference>
<feature type="repeat" description="TPR" evidence="2">
    <location>
        <begin position="658"/>
        <end position="691"/>
    </location>
</feature>
<proteinExistence type="predicted"/>
<sequence length="721" mass="83457">MKVFSLTTLLFCLFLISCENSNDKNEYKEIESLTSLQTEGYVGDESCTTCHQEAFKDWKGSHHDKAMQLVDDTTVLGDFNDVKVSLDGVSYFFYKKESGFFVKTIELDGSENEYKITYVFGLTPLQQYIVDFKDGKKQVLRVTWDTLEKKWFHQYAGDEIIITDWLHWSRGAQNWNTMCAECHSTNLKKNYFVEKDSFHTTYSSINVSCESCHGPGEKHINWANSGQTDKNMQVILGNDQQAQMNMCAPCHARRVKLTKDLIPGLNFEDQYMVQNISSQFYHLDGQILEEDYVYGSFLQSKMHAQGIKCGDCHNVHSNKLKMTGNQLCLQCHVPDTYDAPQHHFHEANTEASRCINCHMTGRYYMGNDFRRDHSFRIPRPDQSVEYGTPNACSECHNDKSEEWAAEWVVNWYGKERRPHFSDYLLISNQPELNPRERQKLDTFINDLNYPAIARSTVINNLSYTNEEQLKSLLTALNDSSAVVRYNALMQFRTMSPQDRIAVAQKHMVDSIRLVRIGSAQLVIGFEGDDWTESEKLSLFKAREELEEMLYSNADFSTGRLQLGDYFMQANDYRSAIKHYEMALKMDSLLYPVYTNLATAYSINQQMDKALETLNTWMDKQPDAGRPYYLRALLHFELGNNEIGEQDLKMAIDLDPQDSRSMYNLATYYYQIKEYQRAEIQVKKALGIEPGNQEIKYLYALILKELGKIQEANQLMKEIQAS</sequence>
<organism evidence="5 6">
    <name type="scientific">Lutimonas vermicola</name>
    <dbReference type="NCBI Taxonomy" id="414288"/>
    <lineage>
        <taxon>Bacteria</taxon>
        <taxon>Pseudomonadati</taxon>
        <taxon>Bacteroidota</taxon>
        <taxon>Flavobacteriia</taxon>
        <taxon>Flavobacteriales</taxon>
        <taxon>Flavobacteriaceae</taxon>
        <taxon>Lutimonas</taxon>
    </lineage>
</organism>
<comment type="caution">
    <text evidence="5">The sequence shown here is derived from an EMBL/GenBank/DDBJ whole genome shotgun (WGS) entry which is preliminary data.</text>
</comment>
<dbReference type="PROSITE" id="PS51257">
    <property type="entry name" value="PROKAR_LIPOPROTEIN"/>
    <property type="match status" value="1"/>
</dbReference>
<evidence type="ECO:0000256" key="2">
    <source>
        <dbReference type="PROSITE-ProRule" id="PRU00339"/>
    </source>
</evidence>
<dbReference type="Pfam" id="PF13435">
    <property type="entry name" value="Cytochrome_C554"/>
    <property type="match status" value="2"/>
</dbReference>
<dbReference type="Proteomes" id="UP001474120">
    <property type="component" value="Unassembled WGS sequence"/>
</dbReference>
<dbReference type="PANTHER" id="PTHR35038">
    <property type="entry name" value="DISSIMILATORY SULFITE REDUCTASE SIRA"/>
    <property type="match status" value="1"/>
</dbReference>
<feature type="domain" description="Cytochrome c-552/4" evidence="4">
    <location>
        <begin position="176"/>
        <end position="214"/>
    </location>
</feature>
<dbReference type="CDD" id="cd08168">
    <property type="entry name" value="Cytochrom_C3"/>
    <property type="match status" value="2"/>
</dbReference>
<evidence type="ECO:0000313" key="6">
    <source>
        <dbReference type="Proteomes" id="UP001474120"/>
    </source>
</evidence>
<evidence type="ECO:0000313" key="5">
    <source>
        <dbReference type="EMBL" id="MEL4454708.1"/>
    </source>
</evidence>
<evidence type="ECO:0000259" key="4">
    <source>
        <dbReference type="Pfam" id="PF13435"/>
    </source>
</evidence>
<dbReference type="SUPFAM" id="SSF48452">
    <property type="entry name" value="TPR-like"/>
    <property type="match status" value="1"/>
</dbReference>
<dbReference type="InterPro" id="IPR051829">
    <property type="entry name" value="Multiheme_Cytochr_ET"/>
</dbReference>
<dbReference type="Pfam" id="PF09699">
    <property type="entry name" value="Paired_CXXCH_1"/>
    <property type="match status" value="1"/>
</dbReference>
<reference evidence="5 6" key="1">
    <citation type="submission" date="2024-04" db="EMBL/GenBank/DDBJ databases">
        <title>whole genome sequencing of Lutimonas vermicola strain IMCC1616.</title>
        <authorList>
            <person name="Bae S.S."/>
        </authorList>
    </citation>
    <scope>NUCLEOTIDE SEQUENCE [LARGE SCALE GENOMIC DNA]</scope>
    <source>
        <strain evidence="5 6">IMCC1616</strain>
    </source>
</reference>
<dbReference type="Gene3D" id="3.90.10.10">
    <property type="entry name" value="Cytochrome C3"/>
    <property type="match status" value="1"/>
</dbReference>
<dbReference type="InterPro" id="IPR010177">
    <property type="entry name" value="Paired_CXXCH_1"/>
</dbReference>